<dbReference type="SUPFAM" id="SSF53067">
    <property type="entry name" value="Actin-like ATPase domain"/>
    <property type="match status" value="1"/>
</dbReference>
<dbReference type="AlphaFoldDB" id="A0A1G2G2T5"/>
<dbReference type="InterPro" id="IPR043129">
    <property type="entry name" value="ATPase_NBD"/>
</dbReference>
<dbReference type="STRING" id="1802114.A2719_00220"/>
<accession>A0A1G2G2T5</accession>
<dbReference type="InterPro" id="IPR050696">
    <property type="entry name" value="FtsA/MreB"/>
</dbReference>
<sequence length="375" mass="40947">MRFSKRAAGSLDSFSRHLSSWFPTPRLLDPLCSGIDISDASIKWVVLEERGAYRRVLTYGSEPLAPGVVVDGLIQDEAALSESLTAVKSKLGGISYVHAALPEESAYVFSMHVPEKSDRAQIISMIEFESEDRVPVAADMAVYDYDIIAEHDDGVGMEIGVSVFPRELAEAYVAVFSEAGFELQSLEIEARSIARAVSSRSADEPLTLTVDFGRDRTGFAVLKRGIPIFTSTVKVGVESMTRTIIEKLSLSPSDAELFKNEEGLLAEGGRKNPGVEAVVGTASALADEVAKLYHYWDTRRNDKGVRMSPVGRVFLLGGGSNLKGIADYIAERVQAPAMRPNVWQNVCTFNDYVPPIDRRASLQYATAVGLSLRNF</sequence>
<dbReference type="Gene3D" id="3.30.1490.300">
    <property type="match status" value="1"/>
</dbReference>
<dbReference type="PANTHER" id="PTHR32432">
    <property type="entry name" value="CELL DIVISION PROTEIN FTSA-RELATED"/>
    <property type="match status" value="1"/>
</dbReference>
<dbReference type="Gene3D" id="3.30.420.40">
    <property type="match status" value="2"/>
</dbReference>
<dbReference type="PANTHER" id="PTHR32432:SF3">
    <property type="entry name" value="ETHANOLAMINE UTILIZATION PROTEIN EUTJ"/>
    <property type="match status" value="1"/>
</dbReference>
<evidence type="ECO:0000313" key="2">
    <source>
        <dbReference type="Proteomes" id="UP000177480"/>
    </source>
</evidence>
<reference evidence="1 2" key="1">
    <citation type="journal article" date="2016" name="Nat. Commun.">
        <title>Thousands of microbial genomes shed light on interconnected biogeochemical processes in an aquifer system.</title>
        <authorList>
            <person name="Anantharaman K."/>
            <person name="Brown C.T."/>
            <person name="Hug L.A."/>
            <person name="Sharon I."/>
            <person name="Castelle C.J."/>
            <person name="Probst A.J."/>
            <person name="Thomas B.C."/>
            <person name="Singh A."/>
            <person name="Wilkins M.J."/>
            <person name="Karaoz U."/>
            <person name="Brodie E.L."/>
            <person name="Williams K.H."/>
            <person name="Hubbard S.S."/>
            <person name="Banfield J.F."/>
        </authorList>
    </citation>
    <scope>NUCLEOTIDE SEQUENCE [LARGE SCALE GENOMIC DNA]</scope>
</reference>
<evidence type="ECO:0008006" key="3">
    <source>
        <dbReference type="Google" id="ProtNLM"/>
    </source>
</evidence>
<comment type="caution">
    <text evidence="1">The sequence shown here is derived from an EMBL/GenBank/DDBJ whole genome shotgun (WGS) entry which is preliminary data.</text>
</comment>
<dbReference type="EMBL" id="MHNK01000006">
    <property type="protein sequence ID" value="OGZ44230.1"/>
    <property type="molecule type" value="Genomic_DNA"/>
</dbReference>
<dbReference type="InterPro" id="IPR005883">
    <property type="entry name" value="PilM"/>
</dbReference>
<evidence type="ECO:0000313" key="1">
    <source>
        <dbReference type="EMBL" id="OGZ44230.1"/>
    </source>
</evidence>
<dbReference type="Pfam" id="PF11104">
    <property type="entry name" value="PilM_2"/>
    <property type="match status" value="1"/>
</dbReference>
<organism evidence="1 2">
    <name type="scientific">Candidatus Ryanbacteria bacterium RIFCSPHIGHO2_01_FULL_45_22</name>
    <dbReference type="NCBI Taxonomy" id="1802114"/>
    <lineage>
        <taxon>Bacteria</taxon>
        <taxon>Candidatus Ryaniibacteriota</taxon>
    </lineage>
</organism>
<proteinExistence type="predicted"/>
<dbReference type="PIRSF" id="PIRSF019169">
    <property type="entry name" value="PilM"/>
    <property type="match status" value="1"/>
</dbReference>
<dbReference type="CDD" id="cd24049">
    <property type="entry name" value="ASKHA_NBD_PilM"/>
    <property type="match status" value="1"/>
</dbReference>
<gene>
    <name evidence="1" type="ORF">A2719_00220</name>
</gene>
<protein>
    <recommendedName>
        <fullName evidence="3">SHS2 domain-containing protein</fullName>
    </recommendedName>
</protein>
<dbReference type="Proteomes" id="UP000177480">
    <property type="component" value="Unassembled WGS sequence"/>
</dbReference>
<name>A0A1G2G2T5_9BACT</name>